<comment type="caution">
    <text evidence="1">The sequence shown here is derived from an EMBL/GenBank/DDBJ whole genome shotgun (WGS) entry which is preliminary data.</text>
</comment>
<gene>
    <name evidence="1" type="ORF">RHMOL_Rhmol13G0304300</name>
</gene>
<sequence length="655" mass="78102">MNNLNKFIEDMEFVDLPMLGRKFTWSNSQMGEKWSRIDRFLLHHEWLDKFKFKVWGLPRSLFDHCPLLLMEDATDWGPKPFRFYNFWFSHRNCINVMRSAWESYQDPGWAAFRISKKLKCMKEALKSWSKVEFGCLQTQLSKVEEQLHALDLKAENDTLHQDDSNTRKELRAKMWKLGRQVERMWHQKSRVQWHLKGDRNTKFFHLMANSRQCRNSINSVTINDQVLKDPMLVKMEVLNHFQRLYTEDWVVRPFFTERMGNSIDEVMATSLIQKFTEDEVWEVIKSCDGNKAPGPDGFNLSCIKKGWSFMKTDILNFMEEFHTHCSLPKGANPRLKSTWKPVIDKNPLAFNKFMENLRLTVGDGNTIKFWTDPWVNGRSLNSLYPRIFNICIAKEETINMVLSRKEEQLNWEFQLRRRRFFRGELQDFNSMVSMLDGLHIVLQPRADHLVWMASKSKTFTVSSMYMLTNCHEINADNYAKRAFHLIWNNVSPYRVQCFGWMAYLGKLKTGDFLLRIGIIYQHHHALCKFCGETIEMIDHSLLFYTPVWTVWCKILEWWGIQWVTPNSVSDLINWWLSYSQKPKIKVIWDCIPFAVLWSLWKMRNEHLFQNKDLNWEDVVDLIKLRIAFWVKAKWNETDFSVSDFIFRLSSIIQAS</sequence>
<dbReference type="Proteomes" id="UP001062846">
    <property type="component" value="Chromosome 13"/>
</dbReference>
<proteinExistence type="predicted"/>
<name>A0ACC0LDC3_RHOML</name>
<dbReference type="EMBL" id="CM046400">
    <property type="protein sequence ID" value="KAI8526399.1"/>
    <property type="molecule type" value="Genomic_DNA"/>
</dbReference>
<evidence type="ECO:0000313" key="2">
    <source>
        <dbReference type="Proteomes" id="UP001062846"/>
    </source>
</evidence>
<reference evidence="1" key="1">
    <citation type="submission" date="2022-02" db="EMBL/GenBank/DDBJ databases">
        <title>Plant Genome Project.</title>
        <authorList>
            <person name="Zhang R.-G."/>
        </authorList>
    </citation>
    <scope>NUCLEOTIDE SEQUENCE</scope>
    <source>
        <strain evidence="1">AT1</strain>
    </source>
</reference>
<protein>
    <submittedName>
        <fullName evidence="1">Uncharacterized protein</fullName>
    </submittedName>
</protein>
<evidence type="ECO:0000313" key="1">
    <source>
        <dbReference type="EMBL" id="KAI8526399.1"/>
    </source>
</evidence>
<keyword evidence="2" id="KW-1185">Reference proteome</keyword>
<accession>A0ACC0LDC3</accession>
<organism evidence="1 2">
    <name type="scientific">Rhododendron molle</name>
    <name type="common">Chinese azalea</name>
    <name type="synonym">Azalea mollis</name>
    <dbReference type="NCBI Taxonomy" id="49168"/>
    <lineage>
        <taxon>Eukaryota</taxon>
        <taxon>Viridiplantae</taxon>
        <taxon>Streptophyta</taxon>
        <taxon>Embryophyta</taxon>
        <taxon>Tracheophyta</taxon>
        <taxon>Spermatophyta</taxon>
        <taxon>Magnoliopsida</taxon>
        <taxon>eudicotyledons</taxon>
        <taxon>Gunneridae</taxon>
        <taxon>Pentapetalae</taxon>
        <taxon>asterids</taxon>
        <taxon>Ericales</taxon>
        <taxon>Ericaceae</taxon>
        <taxon>Ericoideae</taxon>
        <taxon>Rhodoreae</taxon>
        <taxon>Rhododendron</taxon>
    </lineage>
</organism>